<protein>
    <submittedName>
        <fullName evidence="1">Uncharacterized protein</fullName>
    </submittedName>
</protein>
<proteinExistence type="predicted"/>
<evidence type="ECO:0000313" key="2">
    <source>
        <dbReference type="Proteomes" id="UP000245125"/>
    </source>
</evidence>
<reference evidence="2" key="1">
    <citation type="submission" date="2018-03" db="EMBL/GenBank/DDBJ databases">
        <authorList>
            <person name="Zecchin S."/>
        </authorList>
    </citation>
    <scope>NUCLEOTIDE SEQUENCE [LARGE SCALE GENOMIC DNA]</scope>
</reference>
<dbReference type="Proteomes" id="UP000245125">
    <property type="component" value="Unassembled WGS sequence"/>
</dbReference>
<organism evidence="1 2">
    <name type="scientific">Candidatus Sulfobium mesophilum</name>
    <dbReference type="NCBI Taxonomy" id="2016548"/>
    <lineage>
        <taxon>Bacteria</taxon>
        <taxon>Pseudomonadati</taxon>
        <taxon>Nitrospirota</taxon>
        <taxon>Nitrospiria</taxon>
        <taxon>Nitrospirales</taxon>
        <taxon>Nitrospiraceae</taxon>
        <taxon>Candidatus Sulfobium</taxon>
    </lineage>
</organism>
<sequence length="49" mass="5958">MTRTSGRHRNYEIDKMGRINVYPSLEEPKKGHILRYVGSRLVTWWKKLR</sequence>
<dbReference type="AlphaFoldDB" id="A0A2U3QI84"/>
<name>A0A2U3QI84_9BACT</name>
<gene>
    <name evidence="1" type="ORF">NBG4_420003</name>
</gene>
<keyword evidence="2" id="KW-1185">Reference proteome</keyword>
<evidence type="ECO:0000313" key="1">
    <source>
        <dbReference type="EMBL" id="SPQ01079.1"/>
    </source>
</evidence>
<accession>A0A2U3QI84</accession>
<dbReference type="EMBL" id="OUUY01000089">
    <property type="protein sequence ID" value="SPQ01079.1"/>
    <property type="molecule type" value="Genomic_DNA"/>
</dbReference>